<feature type="region of interest" description="Disordered" evidence="1">
    <location>
        <begin position="1"/>
        <end position="21"/>
    </location>
</feature>
<evidence type="ECO:0000256" key="2">
    <source>
        <dbReference type="SAM" id="Phobius"/>
    </source>
</evidence>
<accession>A0A830HAT8</accession>
<dbReference type="Proteomes" id="UP000660262">
    <property type="component" value="Unassembled WGS sequence"/>
</dbReference>
<keyword evidence="2" id="KW-0812">Transmembrane</keyword>
<evidence type="ECO:0000256" key="1">
    <source>
        <dbReference type="SAM" id="MobiDB-lite"/>
    </source>
</evidence>
<feature type="transmembrane region" description="Helical" evidence="2">
    <location>
        <begin position="140"/>
        <end position="166"/>
    </location>
</feature>
<dbReference type="EMBL" id="BNJQ01000002">
    <property type="protein sequence ID" value="GHP02167.1"/>
    <property type="molecule type" value="Genomic_DNA"/>
</dbReference>
<keyword evidence="2" id="KW-0472">Membrane</keyword>
<comment type="caution">
    <text evidence="3">The sequence shown here is derived from an EMBL/GenBank/DDBJ whole genome shotgun (WGS) entry which is preliminary data.</text>
</comment>
<keyword evidence="4" id="KW-1185">Reference proteome</keyword>
<evidence type="ECO:0000313" key="3">
    <source>
        <dbReference type="EMBL" id="GHP02167.1"/>
    </source>
</evidence>
<gene>
    <name evidence="3" type="ORF">PPROV_000092400</name>
</gene>
<feature type="region of interest" description="Disordered" evidence="1">
    <location>
        <begin position="81"/>
        <end position="103"/>
    </location>
</feature>
<evidence type="ECO:0000313" key="4">
    <source>
        <dbReference type="Proteomes" id="UP000660262"/>
    </source>
</evidence>
<feature type="compositionally biased region" description="Low complexity" evidence="1">
    <location>
        <begin position="1"/>
        <end position="16"/>
    </location>
</feature>
<reference evidence="3" key="1">
    <citation type="submission" date="2020-10" db="EMBL/GenBank/DDBJ databases">
        <title>Unveiling of a novel bifunctional photoreceptor, Dualchrome1, isolated from a cosmopolitan green alga.</title>
        <authorList>
            <person name="Suzuki S."/>
            <person name="Kawachi M."/>
        </authorList>
    </citation>
    <scope>NUCLEOTIDE SEQUENCE</scope>
    <source>
        <strain evidence="3">NIES 2893</strain>
    </source>
</reference>
<name>A0A830HAT8_9CHLO</name>
<organism evidence="3 4">
    <name type="scientific">Pycnococcus provasolii</name>
    <dbReference type="NCBI Taxonomy" id="41880"/>
    <lineage>
        <taxon>Eukaryota</taxon>
        <taxon>Viridiplantae</taxon>
        <taxon>Chlorophyta</taxon>
        <taxon>Pseudoscourfieldiophyceae</taxon>
        <taxon>Pseudoscourfieldiales</taxon>
        <taxon>Pycnococcaceae</taxon>
        <taxon>Pycnococcus</taxon>
    </lineage>
</organism>
<sequence length="354" mass="38563">MAANVVNNNNNSNVAHSHSHVNDEDVENAAAMLPDISYPQANFNKLPNAVHVSAETLTFNNNNNKDEKDKDKAVVNFFTNKYNSTSDNDEPKKEEEASLDFNCAGPPTAPPLPRRMRSSFAVVLDNISKVSTEIQGIKNAAGPLLICILVMCATSFASSVGAIIATRDAKSHNGKMVDANNPSKVLATSSAEFAHDATPNSAYGDEFFQDLTAISLALDDNETTAFLRVHGFVREPCERCHAPTRVVLLTAEAPVFVEDTRITHGPLATLTSLGQHTPSPPPPPAAAGEQRRALMGHDTSNLSTGSKVLCDLYGYYCGRGVLGGAFRYGIAKKARFSFRYSWYNGYRWWSDMRM</sequence>
<protein>
    <submittedName>
        <fullName evidence="3">Uncharacterized protein</fullName>
    </submittedName>
</protein>
<keyword evidence="2" id="KW-1133">Transmembrane helix</keyword>
<proteinExistence type="predicted"/>
<dbReference type="AlphaFoldDB" id="A0A830HAT8"/>